<dbReference type="EMBL" id="BK015403">
    <property type="protein sequence ID" value="DAE05080.1"/>
    <property type="molecule type" value="Genomic_DNA"/>
</dbReference>
<evidence type="ECO:0000259" key="1">
    <source>
        <dbReference type="PROSITE" id="PS50943"/>
    </source>
</evidence>
<dbReference type="InterPro" id="IPR001387">
    <property type="entry name" value="Cro/C1-type_HTH"/>
</dbReference>
<sequence length="97" mass="10786">MTQDALAEELGGGCTNKTISRYETGKVEMGIQTLFDVAEALEVPVDKLVPDRLQVHMEEEEKSRRELLAIVGSLGTEDVEALLMVARRFEVPQRKAV</sequence>
<dbReference type="Pfam" id="PF01381">
    <property type="entry name" value="HTH_3"/>
    <property type="match status" value="1"/>
</dbReference>
<dbReference type="GO" id="GO:0003677">
    <property type="term" value="F:DNA binding"/>
    <property type="evidence" value="ECO:0007669"/>
    <property type="project" value="InterPro"/>
</dbReference>
<protein>
    <submittedName>
        <fullName evidence="2">Helix-turn-helix domain protein</fullName>
    </submittedName>
</protein>
<dbReference type="CDD" id="cd00093">
    <property type="entry name" value="HTH_XRE"/>
    <property type="match status" value="1"/>
</dbReference>
<dbReference type="InterPro" id="IPR010982">
    <property type="entry name" value="Lambda_DNA-bd_dom_sf"/>
</dbReference>
<reference evidence="2" key="1">
    <citation type="journal article" date="2021" name="Proc. Natl. Acad. Sci. U.S.A.">
        <title>A Catalog of Tens of Thousands of Viruses from Human Metagenomes Reveals Hidden Associations with Chronic Diseases.</title>
        <authorList>
            <person name="Tisza M.J."/>
            <person name="Buck C.B."/>
        </authorList>
    </citation>
    <scope>NUCLEOTIDE SEQUENCE</scope>
    <source>
        <strain evidence="2">CtvNP11</strain>
    </source>
</reference>
<feature type="domain" description="HTH cro/C1-type" evidence="1">
    <location>
        <begin position="1"/>
        <end position="48"/>
    </location>
</feature>
<name>A0A8S5PEH9_9CAUD</name>
<dbReference type="PROSITE" id="PS50943">
    <property type="entry name" value="HTH_CROC1"/>
    <property type="match status" value="1"/>
</dbReference>
<dbReference type="SUPFAM" id="SSF47413">
    <property type="entry name" value="lambda repressor-like DNA-binding domains"/>
    <property type="match status" value="1"/>
</dbReference>
<proteinExistence type="predicted"/>
<evidence type="ECO:0000313" key="2">
    <source>
        <dbReference type="EMBL" id="DAE05080.1"/>
    </source>
</evidence>
<dbReference type="Gene3D" id="1.10.260.40">
    <property type="entry name" value="lambda repressor-like DNA-binding domains"/>
    <property type="match status" value="1"/>
</dbReference>
<organism evidence="2">
    <name type="scientific">Siphoviridae sp. ctvNP11</name>
    <dbReference type="NCBI Taxonomy" id="2825721"/>
    <lineage>
        <taxon>Viruses</taxon>
        <taxon>Duplodnaviria</taxon>
        <taxon>Heunggongvirae</taxon>
        <taxon>Uroviricota</taxon>
        <taxon>Caudoviricetes</taxon>
    </lineage>
</organism>
<accession>A0A8S5PEH9</accession>